<evidence type="ECO:0000256" key="1">
    <source>
        <dbReference type="ARBA" id="ARBA00004477"/>
    </source>
</evidence>
<dbReference type="GO" id="GO:0030674">
    <property type="term" value="F:protein-macromolecule adaptor activity"/>
    <property type="evidence" value="ECO:0007669"/>
    <property type="project" value="EnsemblFungi"/>
</dbReference>
<keyword evidence="9" id="KW-0443">Lipid metabolism</keyword>
<dbReference type="OrthoDB" id="6485510at2759"/>
<keyword evidence="10 13" id="KW-0472">Membrane</keyword>
<evidence type="ECO:0000256" key="10">
    <source>
        <dbReference type="ARBA" id="ARBA00023136"/>
    </source>
</evidence>
<organism evidence="14 16">
    <name type="scientific">Yarrowia lipolytica</name>
    <name type="common">Candida lipolytica</name>
    <dbReference type="NCBI Taxonomy" id="4952"/>
    <lineage>
        <taxon>Eukaryota</taxon>
        <taxon>Fungi</taxon>
        <taxon>Dikarya</taxon>
        <taxon>Ascomycota</taxon>
        <taxon>Saccharomycotina</taxon>
        <taxon>Dipodascomycetes</taxon>
        <taxon>Dipodascales</taxon>
        <taxon>Dipodascales incertae sedis</taxon>
        <taxon>Yarrowia</taxon>
    </lineage>
</organism>
<evidence type="ECO:0000256" key="6">
    <source>
        <dbReference type="ARBA" id="ARBA00022955"/>
    </source>
</evidence>
<name>A0A1H6PSG8_YARLL</name>
<keyword evidence="8" id="KW-0756">Sterol biosynthesis</keyword>
<comment type="similarity">
    <text evidence="2">Belongs to the ERG28 family.</text>
</comment>
<feature type="transmembrane region" description="Helical" evidence="13">
    <location>
        <begin position="82"/>
        <end position="101"/>
    </location>
</feature>
<dbReference type="EMBL" id="CP017558">
    <property type="protein sequence ID" value="AOW06653.1"/>
    <property type="molecule type" value="Genomic_DNA"/>
</dbReference>
<evidence type="ECO:0000256" key="13">
    <source>
        <dbReference type="SAM" id="Phobius"/>
    </source>
</evidence>
<evidence type="ECO:0000256" key="5">
    <source>
        <dbReference type="ARBA" id="ARBA00022824"/>
    </source>
</evidence>
<dbReference type="GeneID" id="2908882"/>
<keyword evidence="12" id="KW-0753">Steroid metabolism</keyword>
<evidence type="ECO:0000256" key="4">
    <source>
        <dbReference type="ARBA" id="ARBA00022692"/>
    </source>
</evidence>
<evidence type="ECO:0000313" key="15">
    <source>
        <dbReference type="EMBL" id="RDW27291.1"/>
    </source>
</evidence>
<feature type="transmembrane region" description="Helical" evidence="13">
    <location>
        <begin position="56"/>
        <end position="75"/>
    </location>
</feature>
<dbReference type="GO" id="GO:0005789">
    <property type="term" value="C:endoplasmic reticulum membrane"/>
    <property type="evidence" value="ECO:0007669"/>
    <property type="project" value="UniProtKB-SubCell"/>
</dbReference>
<evidence type="ECO:0000256" key="2">
    <source>
        <dbReference type="ARBA" id="ARBA00005377"/>
    </source>
</evidence>
<evidence type="ECO:0000256" key="3">
    <source>
        <dbReference type="ARBA" id="ARBA00022516"/>
    </source>
</evidence>
<dbReference type="KEGG" id="yli:2908882"/>
<evidence type="ECO:0000313" key="17">
    <source>
        <dbReference type="Proteomes" id="UP000256601"/>
    </source>
</evidence>
<dbReference type="PANTHER" id="PTHR15451:SF19">
    <property type="entry name" value="ERGOSTEROL BIOSYNTHETIC PROTEIN 28 HOMOLOG"/>
    <property type="match status" value="1"/>
</dbReference>
<keyword evidence="11" id="KW-1207">Sterol metabolism</keyword>
<dbReference type="VEuPathDB" id="FungiDB:YALI0_F04400g"/>
<evidence type="ECO:0000313" key="16">
    <source>
        <dbReference type="Proteomes" id="UP000182444"/>
    </source>
</evidence>
<sequence>MSLLPQIPGLLPWWQLIVSITATLNSAQAYTGTHATARVYSNDTNKEVTRLQARTFGTWTFLSAIIRFYGAYYLTDKHVYDLTLASYLVAFGHFMSEFLIFKTVKLSGPSIAPMIVSTTSIVWMVLQRDWYLS</sequence>
<dbReference type="OMA" id="NIAIWTY"/>
<dbReference type="Proteomes" id="UP000182444">
    <property type="component" value="Chromosome 1F"/>
</dbReference>
<dbReference type="VEuPathDB" id="FungiDB:YALI1_F06797g"/>
<dbReference type="InterPro" id="IPR005352">
    <property type="entry name" value="Erg28"/>
</dbReference>
<keyword evidence="4 13" id="KW-0812">Transmembrane</keyword>
<reference evidence="14 16" key="1">
    <citation type="journal article" date="2016" name="PLoS ONE">
        <title>Sequence Assembly of Yarrowia lipolytica Strain W29/CLIB89 Shows Transposable Element Diversity.</title>
        <authorList>
            <person name="Magnan C."/>
            <person name="Yu J."/>
            <person name="Chang I."/>
            <person name="Jahn E."/>
            <person name="Kanomata Y."/>
            <person name="Wu J."/>
            <person name="Zeller M."/>
            <person name="Oakes M."/>
            <person name="Baldi P."/>
            <person name="Sandmeyer S."/>
        </authorList>
    </citation>
    <scope>NUCLEOTIDE SEQUENCE [LARGE SCALE GENOMIC DNA]</scope>
    <source>
        <strain evidence="14">CLIB89</strain>
        <strain evidence="16">CLIB89(W29)</strain>
    </source>
</reference>
<keyword evidence="3" id="KW-0444">Lipid biosynthesis</keyword>
<protein>
    <submittedName>
        <fullName evidence="14">Uncharacterized protein</fullName>
    </submittedName>
</protein>
<evidence type="ECO:0000256" key="7">
    <source>
        <dbReference type="ARBA" id="ARBA00022989"/>
    </source>
</evidence>
<evidence type="ECO:0000256" key="9">
    <source>
        <dbReference type="ARBA" id="ARBA00023098"/>
    </source>
</evidence>
<evidence type="ECO:0000313" key="14">
    <source>
        <dbReference type="EMBL" id="AOW06653.1"/>
    </source>
</evidence>
<feature type="transmembrane region" description="Helical" evidence="13">
    <location>
        <begin position="107"/>
        <end position="126"/>
    </location>
</feature>
<dbReference type="GO" id="GO:0006696">
    <property type="term" value="P:ergosterol biosynthetic process"/>
    <property type="evidence" value="ECO:0007669"/>
    <property type="project" value="EnsemblFungi"/>
</dbReference>
<proteinExistence type="inferred from homology"/>
<keyword evidence="5" id="KW-0256">Endoplasmic reticulum</keyword>
<evidence type="ECO:0000256" key="11">
    <source>
        <dbReference type="ARBA" id="ARBA00023166"/>
    </source>
</evidence>
<dbReference type="AlphaFoldDB" id="A0A1H6PSG8"/>
<keyword evidence="7 13" id="KW-1133">Transmembrane helix</keyword>
<dbReference type="RefSeq" id="XP_504991.1">
    <property type="nucleotide sequence ID" value="XM_504991.1"/>
</dbReference>
<accession>A0A1H6PSG8</accession>
<comment type="subcellular location">
    <subcellularLocation>
        <location evidence="1">Endoplasmic reticulum membrane</location>
        <topology evidence="1">Multi-pass membrane protein</topology>
    </subcellularLocation>
</comment>
<evidence type="ECO:0000256" key="8">
    <source>
        <dbReference type="ARBA" id="ARBA00023011"/>
    </source>
</evidence>
<dbReference type="PANTHER" id="PTHR15451">
    <property type="entry name" value="ERGOSTEROL BIOSYNTHETIC PROTEIN 28-RELATED"/>
    <property type="match status" value="1"/>
</dbReference>
<dbReference type="eggNOG" id="KOG3455">
    <property type="taxonomic scope" value="Eukaryota"/>
</dbReference>
<reference evidence="15 17" key="2">
    <citation type="submission" date="2018-07" db="EMBL/GenBank/DDBJ databases">
        <title>Draft Genome Assemblies for Five Robust Yarrowia lipolytica Strains Exhibiting High Lipid Production and Pentose Sugar Utilization and Sugar Alcohol Secretion from Undetoxified Lignocellulosic Biomass Hydrolysates.</title>
        <authorList>
            <consortium name="DOE Joint Genome Institute"/>
            <person name="Walker C."/>
            <person name="Ryu S."/>
            <person name="Na H."/>
            <person name="Zane M."/>
            <person name="LaButti K."/>
            <person name="Lipzen A."/>
            <person name="Haridas S."/>
            <person name="Barry K."/>
            <person name="Grigoriev I.V."/>
            <person name="Quarterman J."/>
            <person name="Slininger P."/>
            <person name="Dien B."/>
            <person name="Trinh C.T."/>
        </authorList>
    </citation>
    <scope>NUCLEOTIDE SEQUENCE [LARGE SCALE GENOMIC DNA]</scope>
    <source>
        <strain evidence="15 17">YB392</strain>
    </source>
</reference>
<evidence type="ECO:0000256" key="12">
    <source>
        <dbReference type="ARBA" id="ARBA00023221"/>
    </source>
</evidence>
<dbReference type="Pfam" id="PF03694">
    <property type="entry name" value="Erg28"/>
    <property type="match status" value="1"/>
</dbReference>
<dbReference type="Proteomes" id="UP000256601">
    <property type="component" value="Unassembled WGS sequence"/>
</dbReference>
<dbReference type="EMBL" id="KZ857330">
    <property type="protein sequence ID" value="RDW27291.1"/>
    <property type="molecule type" value="Genomic_DNA"/>
</dbReference>
<keyword evidence="6" id="KW-0752">Steroid biosynthesis</keyword>
<gene>
    <name evidence="15" type="ORF">B0I71DRAFT_22770</name>
    <name evidence="14" type="ORF">YALI1_F06797g</name>
</gene>